<dbReference type="OrthoDB" id="162969at2759"/>
<evidence type="ECO:0000313" key="1">
    <source>
        <dbReference type="EMBL" id="KIK76363.1"/>
    </source>
</evidence>
<keyword evidence="2" id="KW-1185">Reference proteome</keyword>
<feature type="non-terminal residue" evidence="1">
    <location>
        <position position="1"/>
    </location>
</feature>
<dbReference type="Proteomes" id="UP000054538">
    <property type="component" value="Unassembled WGS sequence"/>
</dbReference>
<proteinExistence type="predicted"/>
<accession>A0A0D0CM54</accession>
<reference evidence="1 2" key="1">
    <citation type="submission" date="2014-04" db="EMBL/GenBank/DDBJ databases">
        <authorList>
            <consortium name="DOE Joint Genome Institute"/>
            <person name="Kuo A."/>
            <person name="Kohler A."/>
            <person name="Jargeat P."/>
            <person name="Nagy L.G."/>
            <person name="Floudas D."/>
            <person name="Copeland A."/>
            <person name="Barry K.W."/>
            <person name="Cichocki N."/>
            <person name="Veneault-Fourrey C."/>
            <person name="LaButti K."/>
            <person name="Lindquist E.A."/>
            <person name="Lipzen A."/>
            <person name="Lundell T."/>
            <person name="Morin E."/>
            <person name="Murat C."/>
            <person name="Sun H."/>
            <person name="Tunlid A."/>
            <person name="Henrissat B."/>
            <person name="Grigoriev I.V."/>
            <person name="Hibbett D.S."/>
            <person name="Martin F."/>
            <person name="Nordberg H.P."/>
            <person name="Cantor M.N."/>
            <person name="Hua S.X."/>
        </authorList>
    </citation>
    <scope>NUCLEOTIDE SEQUENCE [LARGE SCALE GENOMIC DNA]</scope>
    <source>
        <strain evidence="1 2">Ve08.2h10</strain>
    </source>
</reference>
<dbReference type="InParanoid" id="A0A0D0CM54"/>
<organism evidence="1 2">
    <name type="scientific">Paxillus rubicundulus Ve08.2h10</name>
    <dbReference type="NCBI Taxonomy" id="930991"/>
    <lineage>
        <taxon>Eukaryota</taxon>
        <taxon>Fungi</taxon>
        <taxon>Dikarya</taxon>
        <taxon>Basidiomycota</taxon>
        <taxon>Agaricomycotina</taxon>
        <taxon>Agaricomycetes</taxon>
        <taxon>Agaricomycetidae</taxon>
        <taxon>Boletales</taxon>
        <taxon>Paxilineae</taxon>
        <taxon>Paxillaceae</taxon>
        <taxon>Paxillus</taxon>
    </lineage>
</organism>
<dbReference type="AlphaFoldDB" id="A0A0D0CM54"/>
<gene>
    <name evidence="1" type="ORF">PAXRUDRAFT_170167</name>
</gene>
<dbReference type="HOGENOM" id="CLU_018294_8_2_1"/>
<evidence type="ECO:0000313" key="2">
    <source>
        <dbReference type="Proteomes" id="UP000054538"/>
    </source>
</evidence>
<name>A0A0D0CM54_9AGAM</name>
<sequence>PRTSAQTPTPWQNLMLSDWMHVYSFADAHPTVTQAQIVQHFSSLKTDALLFDQSTLSRKLWEHPKMEAHVSDNPTALSSKRPHIVTSPQSSLHSFIGYNIWKQEVRL</sequence>
<protein>
    <submittedName>
        <fullName evidence="1">Uncharacterized protein</fullName>
    </submittedName>
</protein>
<reference evidence="2" key="2">
    <citation type="submission" date="2015-01" db="EMBL/GenBank/DDBJ databases">
        <title>Evolutionary Origins and Diversification of the Mycorrhizal Mutualists.</title>
        <authorList>
            <consortium name="DOE Joint Genome Institute"/>
            <consortium name="Mycorrhizal Genomics Consortium"/>
            <person name="Kohler A."/>
            <person name="Kuo A."/>
            <person name="Nagy L.G."/>
            <person name="Floudas D."/>
            <person name="Copeland A."/>
            <person name="Barry K.W."/>
            <person name="Cichocki N."/>
            <person name="Veneault-Fourrey C."/>
            <person name="LaButti K."/>
            <person name="Lindquist E.A."/>
            <person name="Lipzen A."/>
            <person name="Lundell T."/>
            <person name="Morin E."/>
            <person name="Murat C."/>
            <person name="Riley R."/>
            <person name="Ohm R."/>
            <person name="Sun H."/>
            <person name="Tunlid A."/>
            <person name="Henrissat B."/>
            <person name="Grigoriev I.V."/>
            <person name="Hibbett D.S."/>
            <person name="Martin F."/>
        </authorList>
    </citation>
    <scope>NUCLEOTIDE SEQUENCE [LARGE SCALE GENOMIC DNA]</scope>
    <source>
        <strain evidence="2">Ve08.2h10</strain>
    </source>
</reference>
<dbReference type="EMBL" id="KN827529">
    <property type="protein sequence ID" value="KIK76363.1"/>
    <property type="molecule type" value="Genomic_DNA"/>
</dbReference>